<sequence>MRFIITAAPGTSETAAPGANDANAEAEGAPGEELFAAYMKYNEEMMKAGVLIASEGLNPGGARARVGISGGKRVVLDGPFVETKELVGGFYLIEVSSKEEAIAWAMRCPVGFGSAEVLTIQQMTEASDIPPRFLEIIADVAPTWGASFSRSR</sequence>
<proteinExistence type="inferred from homology"/>
<dbReference type="Gene3D" id="3.30.70.1060">
    <property type="entry name" value="Dimeric alpha+beta barrel"/>
    <property type="match status" value="1"/>
</dbReference>
<dbReference type="EMBL" id="JEMB01001077">
    <property type="protein sequence ID" value="KYF90807.1"/>
    <property type="molecule type" value="Genomic_DNA"/>
</dbReference>
<dbReference type="AlphaFoldDB" id="A0A150SEJ2"/>
<feature type="domain" description="YCII-related" evidence="2">
    <location>
        <begin position="29"/>
        <end position="123"/>
    </location>
</feature>
<reference evidence="3 4" key="1">
    <citation type="submission" date="2014-02" db="EMBL/GenBank/DDBJ databases">
        <title>The small core and large imbalanced accessory genome model reveals a collaborative survival strategy of Sorangium cellulosum strains in nature.</title>
        <authorList>
            <person name="Han K."/>
            <person name="Peng R."/>
            <person name="Blom J."/>
            <person name="Li Y.-Z."/>
        </authorList>
    </citation>
    <scope>NUCLEOTIDE SEQUENCE [LARGE SCALE GENOMIC DNA]</scope>
    <source>
        <strain evidence="3 4">So0011-07</strain>
    </source>
</reference>
<accession>A0A150SEJ2</accession>
<dbReference type="Proteomes" id="UP000075635">
    <property type="component" value="Unassembled WGS sequence"/>
</dbReference>
<comment type="caution">
    <text evidence="3">The sequence shown here is derived from an EMBL/GenBank/DDBJ whole genome shotgun (WGS) entry which is preliminary data.</text>
</comment>
<dbReference type="Pfam" id="PF03795">
    <property type="entry name" value="YCII"/>
    <property type="match status" value="1"/>
</dbReference>
<organism evidence="3 4">
    <name type="scientific">Sorangium cellulosum</name>
    <name type="common">Polyangium cellulosum</name>
    <dbReference type="NCBI Taxonomy" id="56"/>
    <lineage>
        <taxon>Bacteria</taxon>
        <taxon>Pseudomonadati</taxon>
        <taxon>Myxococcota</taxon>
        <taxon>Polyangia</taxon>
        <taxon>Polyangiales</taxon>
        <taxon>Polyangiaceae</taxon>
        <taxon>Sorangium</taxon>
    </lineage>
</organism>
<dbReference type="SUPFAM" id="SSF54909">
    <property type="entry name" value="Dimeric alpha+beta barrel"/>
    <property type="match status" value="1"/>
</dbReference>
<evidence type="ECO:0000259" key="2">
    <source>
        <dbReference type="Pfam" id="PF03795"/>
    </source>
</evidence>
<protein>
    <submittedName>
        <fullName evidence="3">Dehydrogenase</fullName>
    </submittedName>
</protein>
<comment type="similarity">
    <text evidence="1">Belongs to the YciI family.</text>
</comment>
<gene>
    <name evidence="3" type="ORF">BE17_17685</name>
</gene>
<dbReference type="InterPro" id="IPR011008">
    <property type="entry name" value="Dimeric_a/b-barrel"/>
</dbReference>
<dbReference type="PANTHER" id="PTHR35174:SF4">
    <property type="entry name" value="BLL7163 PROTEIN"/>
    <property type="match status" value="1"/>
</dbReference>
<evidence type="ECO:0000313" key="3">
    <source>
        <dbReference type="EMBL" id="KYF90807.1"/>
    </source>
</evidence>
<evidence type="ECO:0000256" key="1">
    <source>
        <dbReference type="ARBA" id="ARBA00007689"/>
    </source>
</evidence>
<name>A0A150SEJ2_SORCE</name>
<dbReference type="PANTHER" id="PTHR35174">
    <property type="entry name" value="BLL7171 PROTEIN-RELATED"/>
    <property type="match status" value="1"/>
</dbReference>
<evidence type="ECO:0000313" key="4">
    <source>
        <dbReference type="Proteomes" id="UP000075635"/>
    </source>
</evidence>
<dbReference type="InterPro" id="IPR005545">
    <property type="entry name" value="YCII"/>
</dbReference>